<evidence type="ECO:0000259" key="1">
    <source>
        <dbReference type="Pfam" id="PF03061"/>
    </source>
</evidence>
<proteinExistence type="predicted"/>
<evidence type="ECO:0000313" key="2">
    <source>
        <dbReference type="EMBL" id="KAF2500593.1"/>
    </source>
</evidence>
<keyword evidence="3" id="KW-1185">Reference proteome</keyword>
<dbReference type="Gene3D" id="3.10.129.10">
    <property type="entry name" value="Hotdog Thioesterase"/>
    <property type="match status" value="1"/>
</dbReference>
<dbReference type="CDD" id="cd03443">
    <property type="entry name" value="PaaI_thioesterase"/>
    <property type="match status" value="1"/>
</dbReference>
<sequence length="189" mass="20688">MTSASEVRFGGIPWAAELIRDPDWVVCATSSRTPKSSTEDSFFAETLKTDRTIKHLLSLHLKPDENADPPIQAVRTIMDLGDGVNGHPDLCHGGFVATLMDEVMGVLLTINMERASSWRRGEPSDLGLFTAYIKVNYKRPVPTPNVVLATARFEKKEGKKAWVVGSIEDGMGVVYATGEALFVQPKGKL</sequence>
<protein>
    <recommendedName>
        <fullName evidence="1">Thioesterase domain-containing protein</fullName>
    </recommendedName>
</protein>
<evidence type="ECO:0000313" key="3">
    <source>
        <dbReference type="Proteomes" id="UP000799750"/>
    </source>
</evidence>
<dbReference type="SUPFAM" id="SSF54637">
    <property type="entry name" value="Thioesterase/thiol ester dehydrase-isomerase"/>
    <property type="match status" value="1"/>
</dbReference>
<dbReference type="OrthoDB" id="506431at2759"/>
<dbReference type="PANTHER" id="PTHR47260:SF3">
    <property type="entry name" value="THIOESTERASE FAMILY PROTEIN (AFU_ORTHOLOGUE AFUA_7G03960)"/>
    <property type="match status" value="1"/>
</dbReference>
<dbReference type="EMBL" id="MU004183">
    <property type="protein sequence ID" value="KAF2500593.1"/>
    <property type="molecule type" value="Genomic_DNA"/>
</dbReference>
<feature type="domain" description="Thioesterase" evidence="1">
    <location>
        <begin position="91"/>
        <end position="164"/>
    </location>
</feature>
<accession>A0A6A6RA26</accession>
<dbReference type="PANTHER" id="PTHR47260">
    <property type="entry name" value="UPF0644 PROTEIN PB2B4.06"/>
    <property type="match status" value="1"/>
</dbReference>
<dbReference type="Proteomes" id="UP000799750">
    <property type="component" value="Unassembled WGS sequence"/>
</dbReference>
<name>A0A6A6RA26_9PEZI</name>
<dbReference type="Pfam" id="PF03061">
    <property type="entry name" value="4HBT"/>
    <property type="match status" value="1"/>
</dbReference>
<gene>
    <name evidence="2" type="ORF">BU16DRAFT_523373</name>
</gene>
<dbReference type="InterPro" id="IPR052061">
    <property type="entry name" value="PTE-AB_protein"/>
</dbReference>
<dbReference type="InterPro" id="IPR006683">
    <property type="entry name" value="Thioestr_dom"/>
</dbReference>
<organism evidence="2 3">
    <name type="scientific">Lophium mytilinum</name>
    <dbReference type="NCBI Taxonomy" id="390894"/>
    <lineage>
        <taxon>Eukaryota</taxon>
        <taxon>Fungi</taxon>
        <taxon>Dikarya</taxon>
        <taxon>Ascomycota</taxon>
        <taxon>Pezizomycotina</taxon>
        <taxon>Dothideomycetes</taxon>
        <taxon>Pleosporomycetidae</taxon>
        <taxon>Mytilinidiales</taxon>
        <taxon>Mytilinidiaceae</taxon>
        <taxon>Lophium</taxon>
    </lineage>
</organism>
<reference evidence="2" key="1">
    <citation type="journal article" date="2020" name="Stud. Mycol.">
        <title>101 Dothideomycetes genomes: a test case for predicting lifestyles and emergence of pathogens.</title>
        <authorList>
            <person name="Haridas S."/>
            <person name="Albert R."/>
            <person name="Binder M."/>
            <person name="Bloem J."/>
            <person name="Labutti K."/>
            <person name="Salamov A."/>
            <person name="Andreopoulos B."/>
            <person name="Baker S."/>
            <person name="Barry K."/>
            <person name="Bills G."/>
            <person name="Bluhm B."/>
            <person name="Cannon C."/>
            <person name="Castanera R."/>
            <person name="Culley D."/>
            <person name="Daum C."/>
            <person name="Ezra D."/>
            <person name="Gonzalez J."/>
            <person name="Henrissat B."/>
            <person name="Kuo A."/>
            <person name="Liang C."/>
            <person name="Lipzen A."/>
            <person name="Lutzoni F."/>
            <person name="Magnuson J."/>
            <person name="Mondo S."/>
            <person name="Nolan M."/>
            <person name="Ohm R."/>
            <person name="Pangilinan J."/>
            <person name="Park H.-J."/>
            <person name="Ramirez L."/>
            <person name="Alfaro M."/>
            <person name="Sun H."/>
            <person name="Tritt A."/>
            <person name="Yoshinaga Y."/>
            <person name="Zwiers L.-H."/>
            <person name="Turgeon B."/>
            <person name="Goodwin S."/>
            <person name="Spatafora J."/>
            <person name="Crous P."/>
            <person name="Grigoriev I."/>
        </authorList>
    </citation>
    <scope>NUCLEOTIDE SEQUENCE</scope>
    <source>
        <strain evidence="2">CBS 269.34</strain>
    </source>
</reference>
<dbReference type="InterPro" id="IPR029069">
    <property type="entry name" value="HotDog_dom_sf"/>
</dbReference>
<dbReference type="AlphaFoldDB" id="A0A6A6RA26"/>